<comment type="caution">
    <text evidence="3">The sequence shown here is derived from an EMBL/GenBank/DDBJ whole genome shotgun (WGS) entry which is preliminary data.</text>
</comment>
<keyword evidence="4" id="KW-1185">Reference proteome</keyword>
<dbReference type="SUPFAM" id="SSF47095">
    <property type="entry name" value="HMG-box"/>
    <property type="match status" value="1"/>
</dbReference>
<keyword evidence="1" id="KW-0539">Nucleus</keyword>
<evidence type="ECO:0000313" key="3">
    <source>
        <dbReference type="EMBL" id="KAJ8975238.1"/>
    </source>
</evidence>
<dbReference type="Proteomes" id="UP001162164">
    <property type="component" value="Unassembled WGS sequence"/>
</dbReference>
<dbReference type="Pfam" id="PF00505">
    <property type="entry name" value="HMG_box"/>
    <property type="match status" value="1"/>
</dbReference>
<dbReference type="PROSITE" id="PS50118">
    <property type="entry name" value="HMG_BOX_2"/>
    <property type="match status" value="1"/>
</dbReference>
<dbReference type="Gene3D" id="1.10.30.10">
    <property type="entry name" value="High mobility group box domain"/>
    <property type="match status" value="1"/>
</dbReference>
<protein>
    <recommendedName>
        <fullName evidence="2">HMG box domain-containing protein</fullName>
    </recommendedName>
</protein>
<reference evidence="3" key="1">
    <citation type="journal article" date="2023" name="Insect Mol. Biol.">
        <title>Genome sequencing provides insights into the evolution of gene families encoding plant cell wall-degrading enzymes in longhorned beetles.</title>
        <authorList>
            <person name="Shin N.R."/>
            <person name="Okamura Y."/>
            <person name="Kirsch R."/>
            <person name="Pauchet Y."/>
        </authorList>
    </citation>
    <scope>NUCLEOTIDE SEQUENCE</scope>
    <source>
        <strain evidence="3">MMC_N1</strain>
    </source>
</reference>
<dbReference type="InterPro" id="IPR009071">
    <property type="entry name" value="HMG_box_dom"/>
</dbReference>
<accession>A0ABQ9JB96</accession>
<proteinExistence type="predicted"/>
<evidence type="ECO:0000256" key="1">
    <source>
        <dbReference type="PROSITE-ProRule" id="PRU00267"/>
    </source>
</evidence>
<name>A0ABQ9JB96_9CUCU</name>
<evidence type="ECO:0000259" key="2">
    <source>
        <dbReference type="PROSITE" id="PS50118"/>
    </source>
</evidence>
<feature type="domain" description="HMG box" evidence="2">
    <location>
        <begin position="54"/>
        <end position="98"/>
    </location>
</feature>
<evidence type="ECO:0000313" key="4">
    <source>
        <dbReference type="Proteomes" id="UP001162164"/>
    </source>
</evidence>
<gene>
    <name evidence="3" type="ORF">NQ317_007358</name>
</gene>
<organism evidence="3 4">
    <name type="scientific">Molorchus minor</name>
    <dbReference type="NCBI Taxonomy" id="1323400"/>
    <lineage>
        <taxon>Eukaryota</taxon>
        <taxon>Metazoa</taxon>
        <taxon>Ecdysozoa</taxon>
        <taxon>Arthropoda</taxon>
        <taxon>Hexapoda</taxon>
        <taxon>Insecta</taxon>
        <taxon>Pterygota</taxon>
        <taxon>Neoptera</taxon>
        <taxon>Endopterygota</taxon>
        <taxon>Coleoptera</taxon>
        <taxon>Polyphaga</taxon>
        <taxon>Cucujiformia</taxon>
        <taxon>Chrysomeloidea</taxon>
        <taxon>Cerambycidae</taxon>
        <taxon>Lamiinae</taxon>
        <taxon>Monochamini</taxon>
        <taxon>Molorchus</taxon>
    </lineage>
</organism>
<sequence length="98" mass="11445">MSGQGLFFKSYKFVINGRGLLNNRITNVNFQFPVMGFKQDTRDKLKHLNIPEKPKRPLVPYLRFISDQRPEILKNNPNIKLTDVVKKCAEKMEQYFGG</sequence>
<feature type="DNA-binding region" description="HMG box" evidence="1">
    <location>
        <begin position="54"/>
        <end position="98"/>
    </location>
</feature>
<dbReference type="EMBL" id="JAPWTJ010000853">
    <property type="protein sequence ID" value="KAJ8975238.1"/>
    <property type="molecule type" value="Genomic_DNA"/>
</dbReference>
<keyword evidence="1" id="KW-0238">DNA-binding</keyword>
<dbReference type="InterPro" id="IPR036910">
    <property type="entry name" value="HMG_box_dom_sf"/>
</dbReference>